<dbReference type="OrthoDB" id="3267377at2"/>
<dbReference type="AlphaFoldDB" id="A0A495X1W9"/>
<dbReference type="Pfam" id="PF01593">
    <property type="entry name" value="Amino_oxidase"/>
    <property type="match status" value="1"/>
</dbReference>
<accession>A0A495X1W9</accession>
<dbReference type="RefSeq" id="WP_121217824.1">
    <property type="nucleotide sequence ID" value="NZ_JBIUBA010000019.1"/>
</dbReference>
<dbReference type="SUPFAM" id="SSF51905">
    <property type="entry name" value="FAD/NAD(P)-binding domain"/>
    <property type="match status" value="1"/>
</dbReference>
<feature type="domain" description="Amine oxidase" evidence="1">
    <location>
        <begin position="15"/>
        <end position="424"/>
    </location>
</feature>
<dbReference type="InterPro" id="IPR036188">
    <property type="entry name" value="FAD/NAD-bd_sf"/>
</dbReference>
<comment type="caution">
    <text evidence="2">The sequence shown here is derived from an EMBL/GenBank/DDBJ whole genome shotgun (WGS) entry which is preliminary data.</text>
</comment>
<protein>
    <submittedName>
        <fullName evidence="2">Oxygen-dependent protoporphyrinogen oxidase</fullName>
    </submittedName>
</protein>
<evidence type="ECO:0000259" key="1">
    <source>
        <dbReference type="Pfam" id="PF01593"/>
    </source>
</evidence>
<sequence length="433" mass="45903">MSADADVVVVGAGAAGLAAAHELRRAGREVLVLEAADRVGGRMATLRRDGFVIDTGAEQIPERGYDATWRLLADVGLGRDAVPRIGRYVAMWRDGRARLGVAHPRGLLTGAGLPLRARLDLRRLLRGAPDLDHPERGPAGTVAEVTAAYHPDVLEHLCGPVVTGFFGWRPDRSAAAPFLALMASIGPSSTWRTYRDGMDTLARALADRLDVTTSTPVREVVADRGSVRLTTAAGTELRARSVVLAVPAPAARALHANPGPDETPFLEACTFTPMVKVHLLLDRRPASRTYLVAVPATASRTVSTILFDHLKHPDRAPAGRGLVTLIAHPDLAPALLDAPDAEAVDTLGAAAERFVPGLRAATRDAVVHRFRHGLPEATPAALALRADFAARPVGPVDYAGDWVGLVPCSEVAVRSGRRAAARVLTAVPRRQPA</sequence>
<reference evidence="2 3" key="1">
    <citation type="submission" date="2018-10" db="EMBL/GenBank/DDBJ databases">
        <title>Sequencing the genomes of 1000 actinobacteria strains.</title>
        <authorList>
            <person name="Klenk H.-P."/>
        </authorList>
    </citation>
    <scope>NUCLEOTIDE SEQUENCE [LARGE SCALE GENOMIC DNA]</scope>
    <source>
        <strain evidence="2 3">DSM 43911</strain>
    </source>
</reference>
<dbReference type="Gene3D" id="3.90.660.20">
    <property type="entry name" value="Protoporphyrinogen oxidase, mitochondrial, domain 2"/>
    <property type="match status" value="1"/>
</dbReference>
<dbReference type="InterPro" id="IPR002937">
    <property type="entry name" value="Amino_oxidase"/>
</dbReference>
<organism evidence="2 3">
    <name type="scientific">Saccharothrix variisporea</name>
    <dbReference type="NCBI Taxonomy" id="543527"/>
    <lineage>
        <taxon>Bacteria</taxon>
        <taxon>Bacillati</taxon>
        <taxon>Actinomycetota</taxon>
        <taxon>Actinomycetes</taxon>
        <taxon>Pseudonocardiales</taxon>
        <taxon>Pseudonocardiaceae</taxon>
        <taxon>Saccharothrix</taxon>
    </lineage>
</organism>
<proteinExistence type="predicted"/>
<dbReference type="PRINTS" id="PR00419">
    <property type="entry name" value="ADXRDTASE"/>
</dbReference>
<name>A0A495X1W9_9PSEU</name>
<evidence type="ECO:0000313" key="2">
    <source>
        <dbReference type="EMBL" id="RKT67496.1"/>
    </source>
</evidence>
<gene>
    <name evidence="2" type="ORF">DFJ66_0671</name>
</gene>
<dbReference type="Gene3D" id="1.10.3110.10">
    <property type="entry name" value="protoporphyrinogen ix oxidase, domain 3"/>
    <property type="match status" value="1"/>
</dbReference>
<dbReference type="InterPro" id="IPR050464">
    <property type="entry name" value="Zeta_carotene_desat/Oxidored"/>
</dbReference>
<dbReference type="EMBL" id="RBXR01000001">
    <property type="protein sequence ID" value="RKT67496.1"/>
    <property type="molecule type" value="Genomic_DNA"/>
</dbReference>
<keyword evidence="3" id="KW-1185">Reference proteome</keyword>
<evidence type="ECO:0000313" key="3">
    <source>
        <dbReference type="Proteomes" id="UP000272729"/>
    </source>
</evidence>
<dbReference type="Proteomes" id="UP000272729">
    <property type="component" value="Unassembled WGS sequence"/>
</dbReference>
<dbReference type="Gene3D" id="3.50.50.60">
    <property type="entry name" value="FAD/NAD(P)-binding domain"/>
    <property type="match status" value="1"/>
</dbReference>
<dbReference type="GO" id="GO:0016491">
    <property type="term" value="F:oxidoreductase activity"/>
    <property type="evidence" value="ECO:0007669"/>
    <property type="project" value="InterPro"/>
</dbReference>
<dbReference type="PANTHER" id="PTHR42923">
    <property type="entry name" value="PROTOPORPHYRINOGEN OXIDASE"/>
    <property type="match status" value="1"/>
</dbReference>
<dbReference type="SUPFAM" id="SSF54373">
    <property type="entry name" value="FAD-linked reductases, C-terminal domain"/>
    <property type="match status" value="1"/>
</dbReference>